<dbReference type="EMBL" id="CAJVCH010278895">
    <property type="protein sequence ID" value="CAG7734936.1"/>
    <property type="molecule type" value="Genomic_DNA"/>
</dbReference>
<reference evidence="1" key="1">
    <citation type="submission" date="2021-06" db="EMBL/GenBank/DDBJ databases">
        <authorList>
            <person name="Hodson N. C."/>
            <person name="Mongue J. A."/>
            <person name="Jaron S. K."/>
        </authorList>
    </citation>
    <scope>NUCLEOTIDE SEQUENCE</scope>
</reference>
<proteinExistence type="predicted"/>
<comment type="caution">
    <text evidence="1">The sequence shown here is derived from an EMBL/GenBank/DDBJ whole genome shotgun (WGS) entry which is preliminary data.</text>
</comment>
<gene>
    <name evidence="1" type="ORF">AFUS01_LOCUS23295</name>
</gene>
<keyword evidence="2" id="KW-1185">Reference proteome</keyword>
<accession>A0A8J2KZU3</accession>
<evidence type="ECO:0000313" key="1">
    <source>
        <dbReference type="EMBL" id="CAG7734936.1"/>
    </source>
</evidence>
<dbReference type="AlphaFoldDB" id="A0A8J2KZU3"/>
<dbReference type="Proteomes" id="UP000708208">
    <property type="component" value="Unassembled WGS sequence"/>
</dbReference>
<evidence type="ECO:0000313" key="2">
    <source>
        <dbReference type="Proteomes" id="UP000708208"/>
    </source>
</evidence>
<protein>
    <submittedName>
        <fullName evidence="1">Uncharacterized protein</fullName>
    </submittedName>
</protein>
<name>A0A8J2KZU3_9HEXA</name>
<sequence length="76" mass="8966">MVDVEKKTSWRLVKTDEEEFVIPWNKDAKVKYYLDEAKRAEEREDIFGCKSWLLTGVSIVPDSFDLQVWTGFCQSM</sequence>
<organism evidence="1 2">
    <name type="scientific">Allacma fusca</name>
    <dbReference type="NCBI Taxonomy" id="39272"/>
    <lineage>
        <taxon>Eukaryota</taxon>
        <taxon>Metazoa</taxon>
        <taxon>Ecdysozoa</taxon>
        <taxon>Arthropoda</taxon>
        <taxon>Hexapoda</taxon>
        <taxon>Collembola</taxon>
        <taxon>Symphypleona</taxon>
        <taxon>Sminthuridae</taxon>
        <taxon>Allacma</taxon>
    </lineage>
</organism>